<proteinExistence type="predicted"/>
<dbReference type="Proteomes" id="UP000829494">
    <property type="component" value="Chromosome"/>
</dbReference>
<name>A0ABY3Z7B5_STRRM</name>
<evidence type="ECO:0000313" key="2">
    <source>
        <dbReference type="Proteomes" id="UP000829494"/>
    </source>
</evidence>
<accession>A0ABY3Z7B5</accession>
<reference evidence="1 2" key="1">
    <citation type="submission" date="2022-03" db="EMBL/GenBank/DDBJ databases">
        <title>Complete genome of Streptomyces rimosus ssp. rimosus R7 (=ATCC 10970).</title>
        <authorList>
            <person name="Beganovic S."/>
            <person name="Ruckert C."/>
            <person name="Busche T."/>
            <person name="Kalinowski J."/>
            <person name="Wittmann C."/>
        </authorList>
    </citation>
    <scope>NUCLEOTIDE SEQUENCE [LARGE SCALE GENOMIC DNA]</scope>
    <source>
        <strain evidence="1 2">R7</strain>
    </source>
</reference>
<protein>
    <submittedName>
        <fullName evidence="1">Uncharacterized protein</fullName>
    </submittedName>
</protein>
<dbReference type="EMBL" id="CP094298">
    <property type="protein sequence ID" value="UNZ06183.1"/>
    <property type="molecule type" value="Genomic_DNA"/>
</dbReference>
<organism evidence="1 2">
    <name type="scientific">Streptomyces rimosus subsp. rimosus</name>
    <dbReference type="NCBI Taxonomy" id="132474"/>
    <lineage>
        <taxon>Bacteria</taxon>
        <taxon>Bacillati</taxon>
        <taxon>Actinomycetota</taxon>
        <taxon>Actinomycetes</taxon>
        <taxon>Kitasatosporales</taxon>
        <taxon>Streptomycetaceae</taxon>
        <taxon>Streptomyces</taxon>
    </lineage>
</organism>
<gene>
    <name evidence="1" type="ORF">SRIMR7_28955</name>
</gene>
<evidence type="ECO:0000313" key="1">
    <source>
        <dbReference type="EMBL" id="UNZ06183.1"/>
    </source>
</evidence>
<sequence>MSPPSCLGPDKSLSEVGASWDAVRVPHSIGGPAIGILGTRCGAVIDDPQCALYWFIAPGSVDQWDVPGTRLLSTGAVLAVPPARRTAGPGVHWRVCPGDGDWLTQAEALRAALEDSINLRSRTGMP</sequence>
<keyword evidence="2" id="KW-1185">Reference proteome</keyword>